<dbReference type="Proteomes" id="UP000663880">
    <property type="component" value="Unassembled WGS sequence"/>
</dbReference>
<reference evidence="1" key="1">
    <citation type="submission" date="2021-02" db="EMBL/GenBank/DDBJ databases">
        <authorList>
            <person name="Steward A R."/>
        </authorList>
    </citation>
    <scope>NUCLEOTIDE SEQUENCE</scope>
</reference>
<proteinExistence type="predicted"/>
<accession>A0A821PC51</accession>
<sequence length="148" mass="17237">MSKKPLRSQARNIVFNVYQRILDRQGAEHTQSSILSHVQALTGISNTIIRRIVAESRSNREVFSTPGKKRKGGKKQINLDSFDLVWIRNKMNEFYTVRKEIPTVIKLLQILREEINFNGGRESLRLILRHRIRICEVSIKKDYFNGAT</sequence>
<name>A0A821PC51_9NEOP</name>
<keyword evidence="2" id="KW-1185">Reference proteome</keyword>
<evidence type="ECO:0000313" key="1">
    <source>
        <dbReference type="EMBL" id="CAF4800536.1"/>
    </source>
</evidence>
<protein>
    <submittedName>
        <fullName evidence="1">Uncharacterized protein</fullName>
    </submittedName>
</protein>
<gene>
    <name evidence="1" type="ORF">PMACD_LOCUS3418</name>
</gene>
<dbReference type="EMBL" id="CAJOBZ010000006">
    <property type="protein sequence ID" value="CAF4800536.1"/>
    <property type="molecule type" value="Genomic_DNA"/>
</dbReference>
<evidence type="ECO:0000313" key="2">
    <source>
        <dbReference type="Proteomes" id="UP000663880"/>
    </source>
</evidence>
<comment type="caution">
    <text evidence="1">The sequence shown here is derived from an EMBL/GenBank/DDBJ whole genome shotgun (WGS) entry which is preliminary data.</text>
</comment>
<dbReference type="OrthoDB" id="6511194at2759"/>
<organism evidence="1 2">
    <name type="scientific">Pieris macdunnoughi</name>
    <dbReference type="NCBI Taxonomy" id="345717"/>
    <lineage>
        <taxon>Eukaryota</taxon>
        <taxon>Metazoa</taxon>
        <taxon>Ecdysozoa</taxon>
        <taxon>Arthropoda</taxon>
        <taxon>Hexapoda</taxon>
        <taxon>Insecta</taxon>
        <taxon>Pterygota</taxon>
        <taxon>Neoptera</taxon>
        <taxon>Endopterygota</taxon>
        <taxon>Lepidoptera</taxon>
        <taxon>Glossata</taxon>
        <taxon>Ditrysia</taxon>
        <taxon>Papilionoidea</taxon>
        <taxon>Pieridae</taxon>
        <taxon>Pierinae</taxon>
        <taxon>Pieris</taxon>
    </lineage>
</organism>
<dbReference type="AlphaFoldDB" id="A0A821PC51"/>